<dbReference type="FunFam" id="2.70.70.10:FF:000019">
    <property type="entry name" value="M23 family peptidase"/>
    <property type="match status" value="1"/>
</dbReference>
<dbReference type="InterPro" id="IPR011055">
    <property type="entry name" value="Dup_hybrid_motif"/>
</dbReference>
<proteinExistence type="predicted"/>
<feature type="domain" description="M23ase beta-sheet core" evidence="2">
    <location>
        <begin position="169"/>
        <end position="264"/>
    </location>
</feature>
<evidence type="ECO:0000313" key="3">
    <source>
        <dbReference type="EMBL" id="ACE85870.1"/>
    </source>
</evidence>
<evidence type="ECO:0000259" key="2">
    <source>
        <dbReference type="Pfam" id="PF01551"/>
    </source>
</evidence>
<dbReference type="CDD" id="cd12797">
    <property type="entry name" value="M23_peptidase"/>
    <property type="match status" value="1"/>
</dbReference>
<gene>
    <name evidence="3" type="ordered locus">CJA_1356</name>
</gene>
<evidence type="ECO:0000256" key="1">
    <source>
        <dbReference type="SAM" id="SignalP"/>
    </source>
</evidence>
<reference evidence="3 4" key="1">
    <citation type="journal article" date="2008" name="J. Bacteriol.">
        <title>Insights into plant cell wall degradation from the genome sequence of the soil bacterium Cellvibrio japonicus.</title>
        <authorList>
            <person name="Deboy R.T."/>
            <person name="Mongodin E.F."/>
            <person name="Fouts D.E."/>
            <person name="Tailford L.E."/>
            <person name="Khouri H."/>
            <person name="Emerson J.B."/>
            <person name="Mohamoud Y."/>
            <person name="Watkins K."/>
            <person name="Henrissat B."/>
            <person name="Gilbert H.J."/>
            <person name="Nelson K.E."/>
        </authorList>
    </citation>
    <scope>NUCLEOTIDE SEQUENCE [LARGE SCALE GENOMIC DNA]</scope>
    <source>
        <strain evidence="3 4">Ueda107</strain>
    </source>
</reference>
<dbReference type="SUPFAM" id="SSF51261">
    <property type="entry name" value="Duplicated hybrid motif"/>
    <property type="match status" value="1"/>
</dbReference>
<dbReference type="KEGG" id="cja:CJA_1356"/>
<dbReference type="Pfam" id="PF01551">
    <property type="entry name" value="Peptidase_M23"/>
    <property type="match status" value="1"/>
</dbReference>
<keyword evidence="1" id="KW-0732">Signal</keyword>
<dbReference type="GO" id="GO:0004222">
    <property type="term" value="F:metalloendopeptidase activity"/>
    <property type="evidence" value="ECO:0007669"/>
    <property type="project" value="TreeGrafter"/>
</dbReference>
<evidence type="ECO:0000313" key="4">
    <source>
        <dbReference type="Proteomes" id="UP000001036"/>
    </source>
</evidence>
<feature type="signal peptide" evidence="1">
    <location>
        <begin position="1"/>
        <end position="23"/>
    </location>
</feature>
<accession>B3PCZ3</accession>
<sequence>MNKRLLVAGLCSLGLCVSSLVQALELLRADWQQGGVIIGQVPEGTQVEYAGKRLQLSEDRQFVIGLGRDAPAEARIITVDARGQRQQHLFKVQQRQYNIQKVTGVPQKTVTPDPEQVERARREAQMATEARKVDLPLTFFAQPFVWPLQGRITGVYGSQRFYNGVPNNPHYGVDIARPVGTLVTAPAGGLVTLAHPDMFFSGGTLIIDHGHGLSSTFIHLSEILVKKGDSITQGQVIAKVGMTGRATGPHLDWRMNWFEERVDPQLLVGPMPKDSVTESSR</sequence>
<keyword evidence="4" id="KW-1185">Reference proteome</keyword>
<protein>
    <submittedName>
        <fullName evidence="3">Peptidase, M23/M37 family</fullName>
    </submittedName>
</protein>
<dbReference type="eggNOG" id="COG0739">
    <property type="taxonomic scope" value="Bacteria"/>
</dbReference>
<dbReference type="InterPro" id="IPR016047">
    <property type="entry name" value="M23ase_b-sheet_dom"/>
</dbReference>
<dbReference type="InterPro" id="IPR050570">
    <property type="entry name" value="Cell_wall_metabolism_enzyme"/>
</dbReference>
<dbReference type="PANTHER" id="PTHR21666:SF285">
    <property type="entry name" value="M23 FAMILY METALLOPEPTIDASE"/>
    <property type="match status" value="1"/>
</dbReference>
<dbReference type="AlphaFoldDB" id="B3PCZ3"/>
<dbReference type="Gene3D" id="2.70.70.10">
    <property type="entry name" value="Glucose Permease (Domain IIA)"/>
    <property type="match status" value="1"/>
</dbReference>
<dbReference type="Gene3D" id="2.60.40.1590">
    <property type="entry name" value="Peptidoglycan hydrolase domains"/>
    <property type="match status" value="1"/>
</dbReference>
<dbReference type="PANTHER" id="PTHR21666">
    <property type="entry name" value="PEPTIDASE-RELATED"/>
    <property type="match status" value="1"/>
</dbReference>
<feature type="chain" id="PRO_5002793933" evidence="1">
    <location>
        <begin position="24"/>
        <end position="281"/>
    </location>
</feature>
<dbReference type="HOGENOM" id="CLU_029425_5_5_6"/>
<name>B3PCZ3_CELJU</name>
<dbReference type="EMBL" id="CP000934">
    <property type="protein sequence ID" value="ACE85870.1"/>
    <property type="molecule type" value="Genomic_DNA"/>
</dbReference>
<organism evidence="3 4">
    <name type="scientific">Cellvibrio japonicus (strain Ueda107)</name>
    <name type="common">Pseudomonas fluorescens subsp. cellulosa</name>
    <dbReference type="NCBI Taxonomy" id="498211"/>
    <lineage>
        <taxon>Bacteria</taxon>
        <taxon>Pseudomonadati</taxon>
        <taxon>Pseudomonadota</taxon>
        <taxon>Gammaproteobacteria</taxon>
        <taxon>Cellvibrionales</taxon>
        <taxon>Cellvibrionaceae</taxon>
        <taxon>Cellvibrio</taxon>
    </lineage>
</organism>
<dbReference type="Proteomes" id="UP000001036">
    <property type="component" value="Chromosome"/>
</dbReference>
<dbReference type="RefSeq" id="WP_012486992.1">
    <property type="nucleotide sequence ID" value="NC_010995.1"/>
</dbReference>
<dbReference type="STRING" id="498211.CJA_1356"/>